<organism evidence="1 2">
    <name type="scientific">Gemmiger formicilis</name>
    <dbReference type="NCBI Taxonomy" id="745368"/>
    <lineage>
        <taxon>Bacteria</taxon>
        <taxon>Bacillati</taxon>
        <taxon>Bacillota</taxon>
        <taxon>Clostridia</taxon>
        <taxon>Eubacteriales</taxon>
        <taxon>Gemmiger</taxon>
    </lineage>
</organism>
<accession>A0A1T4Y897</accession>
<dbReference type="Proteomes" id="UP000190286">
    <property type="component" value="Unassembled WGS sequence"/>
</dbReference>
<dbReference type="EMBL" id="FUYF01000050">
    <property type="protein sequence ID" value="SKA98047.1"/>
    <property type="molecule type" value="Genomic_DNA"/>
</dbReference>
<dbReference type="AlphaFoldDB" id="A0A1T4Y897"/>
<name>A0A1T4Y897_9FIRM</name>
<proteinExistence type="predicted"/>
<reference evidence="1 2" key="1">
    <citation type="submission" date="2017-02" db="EMBL/GenBank/DDBJ databases">
        <authorList>
            <person name="Peterson S.W."/>
        </authorList>
    </citation>
    <scope>NUCLEOTIDE SEQUENCE [LARGE SCALE GENOMIC DNA]</scope>
    <source>
        <strain evidence="1 2">ATCC 27749</strain>
    </source>
</reference>
<gene>
    <name evidence="1" type="ORF">SAMN02745178_02840</name>
</gene>
<protein>
    <submittedName>
        <fullName evidence="1">Uncharacterized protein</fullName>
    </submittedName>
</protein>
<evidence type="ECO:0000313" key="2">
    <source>
        <dbReference type="Proteomes" id="UP000190286"/>
    </source>
</evidence>
<sequence length="72" mass="8452">MLTILKEISFRGGAVERDETDTEVTRKNLEKLENALNSEVEHTSDAVKKFYANRHLETVKQIRQKFLNTREM</sequence>
<keyword evidence="2" id="KW-1185">Reference proteome</keyword>
<evidence type="ECO:0000313" key="1">
    <source>
        <dbReference type="EMBL" id="SKA98047.1"/>
    </source>
</evidence>